<feature type="compositionally biased region" description="Polar residues" evidence="2">
    <location>
        <begin position="218"/>
        <end position="232"/>
    </location>
</feature>
<evidence type="ECO:0000256" key="2">
    <source>
        <dbReference type="SAM" id="MobiDB-lite"/>
    </source>
</evidence>
<dbReference type="SUPFAM" id="SSF48366">
    <property type="entry name" value="Ras GEF"/>
    <property type="match status" value="1"/>
</dbReference>
<accession>A0ABY7CGW7</accession>
<feature type="region of interest" description="Disordered" evidence="2">
    <location>
        <begin position="366"/>
        <end position="385"/>
    </location>
</feature>
<evidence type="ECO:0000256" key="1">
    <source>
        <dbReference type="PROSITE-ProRule" id="PRU00135"/>
    </source>
</evidence>
<evidence type="ECO:0000259" key="3">
    <source>
        <dbReference type="PROSITE" id="PS50212"/>
    </source>
</evidence>
<dbReference type="Gene3D" id="3.40.50.300">
    <property type="entry name" value="P-loop containing nucleotide triphosphate hydrolases"/>
    <property type="match status" value="1"/>
</dbReference>
<keyword evidence="5" id="KW-1185">Reference proteome</keyword>
<dbReference type="Proteomes" id="UP001164743">
    <property type="component" value="Chromosome 3A"/>
</dbReference>
<dbReference type="EMBL" id="CP110423">
    <property type="protein sequence ID" value="WAQ83192.1"/>
    <property type="molecule type" value="Genomic_DNA"/>
</dbReference>
<feature type="region of interest" description="Disordered" evidence="2">
    <location>
        <begin position="144"/>
        <end position="278"/>
    </location>
</feature>
<evidence type="ECO:0000313" key="5">
    <source>
        <dbReference type="Proteomes" id="UP001164743"/>
    </source>
</evidence>
<feature type="region of interest" description="Disordered" evidence="2">
    <location>
        <begin position="90"/>
        <end position="126"/>
    </location>
</feature>
<feature type="domain" description="N-terminal Ras-GEF" evidence="3">
    <location>
        <begin position="854"/>
        <end position="923"/>
    </location>
</feature>
<protein>
    <recommendedName>
        <fullName evidence="3">N-terminal Ras-GEF domain-containing protein</fullName>
    </recommendedName>
</protein>
<dbReference type="RefSeq" id="XP_053018747.1">
    <property type="nucleotide sequence ID" value="XM_053167541.1"/>
</dbReference>
<dbReference type="PROSITE" id="PS50212">
    <property type="entry name" value="RASGEF_NTER"/>
    <property type="match status" value="1"/>
</dbReference>
<feature type="region of interest" description="Disordered" evidence="2">
    <location>
        <begin position="751"/>
        <end position="838"/>
    </location>
</feature>
<dbReference type="GeneID" id="77808435"/>
<keyword evidence="1" id="KW-0344">Guanine-nucleotide releasing factor</keyword>
<evidence type="ECO:0000313" key="4">
    <source>
        <dbReference type="EMBL" id="WAQ83192.1"/>
    </source>
</evidence>
<dbReference type="InterPro" id="IPR027417">
    <property type="entry name" value="P-loop_NTPase"/>
</dbReference>
<feature type="compositionally biased region" description="Low complexity" evidence="2">
    <location>
        <begin position="7"/>
        <end position="16"/>
    </location>
</feature>
<feature type="region of interest" description="Disordered" evidence="2">
    <location>
        <begin position="644"/>
        <end position="713"/>
    </location>
</feature>
<feature type="compositionally biased region" description="Gly residues" evidence="2">
    <location>
        <begin position="649"/>
        <end position="659"/>
    </location>
</feature>
<dbReference type="CDD" id="cd00882">
    <property type="entry name" value="Ras_like_GTPase"/>
    <property type="match status" value="1"/>
</dbReference>
<feature type="region of interest" description="Disordered" evidence="2">
    <location>
        <begin position="1"/>
        <end position="72"/>
    </location>
</feature>
<reference evidence="4" key="1">
    <citation type="submission" date="2022-10" db="EMBL/GenBank/DDBJ databases">
        <title>Puccinia triticina Genome sequencing and assembly.</title>
        <authorList>
            <person name="Li C."/>
        </authorList>
    </citation>
    <scope>NUCLEOTIDE SEQUENCE</scope>
    <source>
        <strain evidence="4">Pt15</strain>
    </source>
</reference>
<organism evidence="4 5">
    <name type="scientific">Puccinia triticina</name>
    <dbReference type="NCBI Taxonomy" id="208348"/>
    <lineage>
        <taxon>Eukaryota</taxon>
        <taxon>Fungi</taxon>
        <taxon>Dikarya</taxon>
        <taxon>Basidiomycota</taxon>
        <taxon>Pucciniomycotina</taxon>
        <taxon>Pucciniomycetes</taxon>
        <taxon>Pucciniales</taxon>
        <taxon>Pucciniaceae</taxon>
        <taxon>Puccinia</taxon>
    </lineage>
</organism>
<sequence>MSLPVIPDELLAALAHEPPPPPPATNRNRMKENKETIWNRFGFSSAAASPTQRKQKPAAYHPQTTPAARARASFSFDHYIKTNERTRSRFIGSEIINGPSITKPRPARKPSLDHPPPPSTDDDERWSSTAISLTLEDELAEDELNIGHPHPPETFVHDLSPSRPQDSLLVAEPPPKPDSRIPLPSHPATRPIHQPAQKTPHPPISARHARARSRSQSVFSLSTPAATRSPNRASALRHQLDPHHTLQIATPSPGPVLSTSPLALSPASPAAHPPPQQKTVSAAYTVPLNTDLLLLQSTRKPGSRGRSLSDTFVRKTRSFIGLLPPPTTPPRYSLHGPLQSFTITKPVPSALAKQAILKDLLASSSHLPQEQQQHHRPPSDGDNELRKLFRNHNATDQASTEMLGVKADFVIAVAGPKGVGKSTIISRALRKSMDAGDAVELYRDACANRISAVVANIGSASPGPGPLEDPRSKLSQAPKVLQVLEIDQPILADKCISTRRAKEGLLWPAGLPHLDGVLLCYDATDPHALDHLRPLLHSFWTRGGIALIVLACKSDKEEHRNATSPLKAAELVNVYGTGMIQLDGGTDDPGKKMRNSFNWIVKAIKEARGEHRSYSRASSTNILGSMYGDDEGRCSRSSSVVASMTTTLGGDGPSSGPGAGTSEDDEEEELAAGSADDGHDQPVPGNTALPSPARTPRKNTPASLAQLDTPGPSSAAARGFFVVVDELVHDRVVQGDSFSNNALVAMSYETSTRPDGSFMHGGSTPGSPREASHSGPVVADTPGRSGASVAGEASPLLPTSPAASGSGPPPKDAPSPDAAGPGNRALDPSKGLSGSGKHAVQKAIAMSQRGADMDLHFEKSVVIDKFVFATVSGNEPSFVDQFLIIFRRFATPFEVLSALIFRFDFVSTHIDRDPILGRYAHLK</sequence>
<gene>
    <name evidence="4" type="ORF">PtA15_3A561</name>
</gene>
<name>A0ABY7CGW7_9BASI</name>
<feature type="compositionally biased region" description="Low complexity" evidence="2">
    <location>
        <begin position="255"/>
        <end position="270"/>
    </location>
</feature>
<dbReference type="InterPro" id="IPR000651">
    <property type="entry name" value="Ras-like_Gua-exchang_fac_N"/>
</dbReference>
<dbReference type="Gene3D" id="1.20.870.10">
    <property type="entry name" value="Son of sevenless (SoS) protein Chain: S domain 1"/>
    <property type="match status" value="1"/>
</dbReference>
<dbReference type="SUPFAM" id="SSF52540">
    <property type="entry name" value="P-loop containing nucleoside triphosphate hydrolases"/>
    <property type="match status" value="1"/>
</dbReference>
<proteinExistence type="predicted"/>
<dbReference type="InterPro" id="IPR023578">
    <property type="entry name" value="Ras_GEF_dom_sf"/>
</dbReference>